<gene>
    <name evidence="1" type="ORF">EDD65_11113</name>
</gene>
<reference evidence="1 2" key="1">
    <citation type="submission" date="2019-03" db="EMBL/GenBank/DDBJ databases">
        <title>Genomic Encyclopedia of Type Strains, Phase IV (KMG-IV): sequencing the most valuable type-strain genomes for metagenomic binning, comparative biology and taxonomic classification.</title>
        <authorList>
            <person name="Goeker M."/>
        </authorList>
    </citation>
    <scope>NUCLEOTIDE SEQUENCE [LARGE SCALE GENOMIC DNA]</scope>
    <source>
        <strain evidence="1 2">DSM 26752</strain>
    </source>
</reference>
<dbReference type="Proteomes" id="UP000294567">
    <property type="component" value="Unassembled WGS sequence"/>
</dbReference>
<evidence type="ECO:0000313" key="1">
    <source>
        <dbReference type="EMBL" id="TCS87451.1"/>
    </source>
</evidence>
<dbReference type="RefSeq" id="WP_132028772.1">
    <property type="nucleotide sequence ID" value="NZ_CP068564.1"/>
</dbReference>
<protein>
    <submittedName>
        <fullName evidence="1">Uncharacterized protein</fullName>
    </submittedName>
</protein>
<evidence type="ECO:0000313" key="2">
    <source>
        <dbReference type="Proteomes" id="UP000294567"/>
    </source>
</evidence>
<dbReference type="InterPro" id="IPR045507">
    <property type="entry name" value="DUF6483"/>
</dbReference>
<keyword evidence="2" id="KW-1185">Reference proteome</keyword>
<name>A0A4R3KRS3_9FIRM</name>
<dbReference type="EMBL" id="SMAE01000011">
    <property type="protein sequence ID" value="TCS87451.1"/>
    <property type="molecule type" value="Genomic_DNA"/>
</dbReference>
<dbReference type="Pfam" id="PF20092">
    <property type="entry name" value="DUF6483"/>
    <property type="match status" value="1"/>
</dbReference>
<organism evidence="1 2">
    <name type="scientific">Keratinibaculum paraultunense</name>
    <dbReference type="NCBI Taxonomy" id="1278232"/>
    <lineage>
        <taxon>Bacteria</taxon>
        <taxon>Bacillati</taxon>
        <taxon>Bacillota</taxon>
        <taxon>Tissierellia</taxon>
        <taxon>Tissierellales</taxon>
        <taxon>Tepidimicrobiaceae</taxon>
        <taxon>Keratinibaculum</taxon>
    </lineage>
</organism>
<proteinExistence type="predicted"/>
<dbReference type="OrthoDB" id="1650869at2"/>
<sequence length="122" mass="15023">MFEQDYIMRKIRNLVRFLARTFLNKDEVTYELPILEEYTKTDYIHKELIILLEQGKINKAENLLFENLDTDNKRYMELALDFYERLNNFEDDFLEENNFSREEIEEGLKEIFNKFKVPNFFN</sequence>
<comment type="caution">
    <text evidence="1">The sequence shown here is derived from an EMBL/GenBank/DDBJ whole genome shotgun (WGS) entry which is preliminary data.</text>
</comment>
<dbReference type="AlphaFoldDB" id="A0A4R3KRS3"/>
<accession>A0A4R3KRS3</accession>